<reference evidence="3" key="1">
    <citation type="submission" date="2017-05" db="EMBL/GenBank/DDBJ databases">
        <authorList>
            <person name="Ray J."/>
            <person name="Price M."/>
            <person name="Deutschbauer A."/>
        </authorList>
    </citation>
    <scope>NUCLEOTIDE SEQUENCE [LARGE SCALE GENOMIC DNA]</scope>
    <source>
        <strain evidence="3">DSM 19842</strain>
    </source>
</reference>
<evidence type="ECO:0000313" key="2">
    <source>
        <dbReference type="EMBL" id="ARS36013.1"/>
    </source>
</evidence>
<dbReference type="KEGG" id="pact:CA264_11520"/>
<protein>
    <submittedName>
        <fullName evidence="2">Uncharacterized protein</fullName>
    </submittedName>
</protein>
<dbReference type="STRING" id="709015.GCA_000472485_02326"/>
<dbReference type="AlphaFoldDB" id="A0A1X9YT22"/>
<feature type="coiled-coil region" evidence="1">
    <location>
        <begin position="25"/>
        <end position="52"/>
    </location>
</feature>
<dbReference type="EMBL" id="CP021235">
    <property type="protein sequence ID" value="ARS36013.1"/>
    <property type="molecule type" value="Genomic_DNA"/>
</dbReference>
<gene>
    <name evidence="2" type="ORF">CA264_11520</name>
</gene>
<name>A0A1X9YT22_9BACT</name>
<dbReference type="Proteomes" id="UP000266292">
    <property type="component" value="Chromosome"/>
</dbReference>
<sequence length="132" mass="14565">MLELHQQTLHQKLEFLQAAGQGAILEALKIKNEILYIEKEKTEKNKALAQERANFERSMSEMRLSIAGDTLDGRMGFLNEESAAYQVFKAIRKILTVAEIIMNLERELAFNAVAAAANPLNAVTFGAAGALS</sequence>
<proteinExistence type="predicted"/>
<dbReference type="RefSeq" id="WP_025607312.1">
    <property type="nucleotide sequence ID" value="NZ_CP021235.1"/>
</dbReference>
<evidence type="ECO:0000256" key="1">
    <source>
        <dbReference type="SAM" id="Coils"/>
    </source>
</evidence>
<accession>A0A1X9YT22</accession>
<evidence type="ECO:0000313" key="3">
    <source>
        <dbReference type="Proteomes" id="UP000266292"/>
    </source>
</evidence>
<organism evidence="2 3">
    <name type="scientific">Pontibacter actiniarum</name>
    <dbReference type="NCBI Taxonomy" id="323450"/>
    <lineage>
        <taxon>Bacteria</taxon>
        <taxon>Pseudomonadati</taxon>
        <taxon>Bacteroidota</taxon>
        <taxon>Cytophagia</taxon>
        <taxon>Cytophagales</taxon>
        <taxon>Hymenobacteraceae</taxon>
        <taxon>Pontibacter</taxon>
    </lineage>
</organism>
<keyword evidence="1" id="KW-0175">Coiled coil</keyword>
<keyword evidence="3" id="KW-1185">Reference proteome</keyword>